<dbReference type="Proteomes" id="UP000324222">
    <property type="component" value="Unassembled WGS sequence"/>
</dbReference>
<evidence type="ECO:0000313" key="3">
    <source>
        <dbReference type="Proteomes" id="UP000324222"/>
    </source>
</evidence>
<reference evidence="2 3" key="1">
    <citation type="submission" date="2019-05" db="EMBL/GenBank/DDBJ databases">
        <title>Another draft genome of Portunus trituberculatus and its Hox gene families provides insights of decapod evolution.</title>
        <authorList>
            <person name="Jeong J.-H."/>
            <person name="Song I."/>
            <person name="Kim S."/>
            <person name="Choi T."/>
            <person name="Kim D."/>
            <person name="Ryu S."/>
            <person name="Kim W."/>
        </authorList>
    </citation>
    <scope>NUCLEOTIDE SEQUENCE [LARGE SCALE GENOMIC DNA]</scope>
    <source>
        <tissue evidence="2">Muscle</tissue>
    </source>
</reference>
<evidence type="ECO:0000256" key="1">
    <source>
        <dbReference type="SAM" id="MobiDB-lite"/>
    </source>
</evidence>
<feature type="region of interest" description="Disordered" evidence="1">
    <location>
        <begin position="14"/>
        <end position="42"/>
    </location>
</feature>
<accession>A0A5B7KJS1</accession>
<keyword evidence="3" id="KW-1185">Reference proteome</keyword>
<evidence type="ECO:0000313" key="2">
    <source>
        <dbReference type="EMBL" id="MPD05409.1"/>
    </source>
</evidence>
<feature type="compositionally biased region" description="Low complexity" evidence="1">
    <location>
        <begin position="64"/>
        <end position="76"/>
    </location>
</feature>
<dbReference type="EMBL" id="VSRR010145853">
    <property type="protein sequence ID" value="MPD05409.1"/>
    <property type="molecule type" value="Genomic_DNA"/>
</dbReference>
<name>A0A5B7KJS1_PORTR</name>
<proteinExistence type="predicted"/>
<comment type="caution">
    <text evidence="2">The sequence shown here is derived from an EMBL/GenBank/DDBJ whole genome shotgun (WGS) entry which is preliminary data.</text>
</comment>
<feature type="region of interest" description="Disordered" evidence="1">
    <location>
        <begin position="64"/>
        <end position="89"/>
    </location>
</feature>
<gene>
    <name evidence="2" type="ORF">E2C01_101149</name>
</gene>
<dbReference type="AlphaFoldDB" id="A0A5B7KJS1"/>
<organism evidence="2 3">
    <name type="scientific">Portunus trituberculatus</name>
    <name type="common">Swimming crab</name>
    <name type="synonym">Neptunus trituberculatus</name>
    <dbReference type="NCBI Taxonomy" id="210409"/>
    <lineage>
        <taxon>Eukaryota</taxon>
        <taxon>Metazoa</taxon>
        <taxon>Ecdysozoa</taxon>
        <taxon>Arthropoda</taxon>
        <taxon>Crustacea</taxon>
        <taxon>Multicrustacea</taxon>
        <taxon>Malacostraca</taxon>
        <taxon>Eumalacostraca</taxon>
        <taxon>Eucarida</taxon>
        <taxon>Decapoda</taxon>
        <taxon>Pleocyemata</taxon>
        <taxon>Brachyura</taxon>
        <taxon>Eubrachyura</taxon>
        <taxon>Portunoidea</taxon>
        <taxon>Portunidae</taxon>
        <taxon>Portuninae</taxon>
        <taxon>Portunus</taxon>
    </lineage>
</organism>
<protein>
    <submittedName>
        <fullName evidence="2">Uncharacterized protein</fullName>
    </submittedName>
</protein>
<sequence>MLATSAGAEKLAIISPDRALPRPASGGRAAGSTSLPSTDSNSLSLLCPSSYSLLPLNSHTARLPPQSLPLVSQSPSAARRPPLTQNVLNNPERSHKCLIYLATIPSTDVY</sequence>